<name>A0A8T0I3N4_CERPU</name>
<comment type="caution">
    <text evidence="1">The sequence shown here is derived from an EMBL/GenBank/DDBJ whole genome shotgun (WGS) entry which is preliminary data.</text>
</comment>
<protein>
    <submittedName>
        <fullName evidence="1">Uncharacterized protein</fullName>
    </submittedName>
</protein>
<sequence length="99" mass="10803">MEDLCSLTSVEHIVKDGIPVCGFSCLHGRPPTVYQEMRKEFQAPHIATGVPPPSLKFHICVQTLLGVDPGVPSRGFGRVCFLSSNKLPLAPQKMLLGFQ</sequence>
<accession>A0A8T0I3N4</accession>
<organism evidence="1 2">
    <name type="scientific">Ceratodon purpureus</name>
    <name type="common">Fire moss</name>
    <name type="synonym">Dicranum purpureum</name>
    <dbReference type="NCBI Taxonomy" id="3225"/>
    <lineage>
        <taxon>Eukaryota</taxon>
        <taxon>Viridiplantae</taxon>
        <taxon>Streptophyta</taxon>
        <taxon>Embryophyta</taxon>
        <taxon>Bryophyta</taxon>
        <taxon>Bryophytina</taxon>
        <taxon>Bryopsida</taxon>
        <taxon>Dicranidae</taxon>
        <taxon>Pseudoditrichales</taxon>
        <taxon>Ditrichaceae</taxon>
        <taxon>Ceratodon</taxon>
    </lineage>
</organism>
<dbReference type="AlphaFoldDB" id="A0A8T0I3N4"/>
<evidence type="ECO:0000313" key="1">
    <source>
        <dbReference type="EMBL" id="KAG0577401.1"/>
    </source>
</evidence>
<keyword evidence="2" id="KW-1185">Reference proteome</keyword>
<gene>
    <name evidence="1" type="ORF">KC19_5G153500</name>
</gene>
<dbReference type="EMBL" id="CM026425">
    <property type="protein sequence ID" value="KAG0577401.1"/>
    <property type="molecule type" value="Genomic_DNA"/>
</dbReference>
<evidence type="ECO:0000313" key="2">
    <source>
        <dbReference type="Proteomes" id="UP000822688"/>
    </source>
</evidence>
<reference evidence="1" key="1">
    <citation type="submission" date="2020-06" db="EMBL/GenBank/DDBJ databases">
        <title>WGS assembly of Ceratodon purpureus strain R40.</title>
        <authorList>
            <person name="Carey S.B."/>
            <person name="Jenkins J."/>
            <person name="Shu S."/>
            <person name="Lovell J.T."/>
            <person name="Sreedasyam A."/>
            <person name="Maumus F."/>
            <person name="Tiley G.P."/>
            <person name="Fernandez-Pozo N."/>
            <person name="Barry K."/>
            <person name="Chen C."/>
            <person name="Wang M."/>
            <person name="Lipzen A."/>
            <person name="Daum C."/>
            <person name="Saski C.A."/>
            <person name="Payton A.C."/>
            <person name="Mcbreen J.C."/>
            <person name="Conrad R.E."/>
            <person name="Kollar L.M."/>
            <person name="Olsson S."/>
            <person name="Huttunen S."/>
            <person name="Landis J.B."/>
            <person name="Wickett N.J."/>
            <person name="Johnson M.G."/>
            <person name="Rensing S.A."/>
            <person name="Grimwood J."/>
            <person name="Schmutz J."/>
            <person name="Mcdaniel S.F."/>
        </authorList>
    </citation>
    <scope>NUCLEOTIDE SEQUENCE</scope>
    <source>
        <strain evidence="1">R40</strain>
    </source>
</reference>
<dbReference type="Proteomes" id="UP000822688">
    <property type="component" value="Chromosome 5"/>
</dbReference>
<proteinExistence type="predicted"/>